<evidence type="ECO:0000313" key="17">
    <source>
        <dbReference type="EMBL" id="GAK50114.1"/>
    </source>
</evidence>
<dbReference type="PROSITE" id="PS51379">
    <property type="entry name" value="4FE4S_FER_2"/>
    <property type="match status" value="1"/>
</dbReference>
<dbReference type="InterPro" id="IPR017900">
    <property type="entry name" value="4Fe4S_Fe_S_CS"/>
</dbReference>
<proteinExistence type="inferred from homology"/>
<dbReference type="PANTHER" id="PTHR43105:SF14">
    <property type="entry name" value="FORMATE DEHYDROGENASE H"/>
    <property type="match status" value="1"/>
</dbReference>
<dbReference type="InterPro" id="IPR050123">
    <property type="entry name" value="Prok_molybdopt-oxidoreductase"/>
</dbReference>
<dbReference type="Gene3D" id="2.20.25.90">
    <property type="entry name" value="ADC-like domains"/>
    <property type="match status" value="1"/>
</dbReference>
<dbReference type="GO" id="GO:0008863">
    <property type="term" value="F:formate dehydrogenase (NAD+) activity"/>
    <property type="evidence" value="ECO:0007669"/>
    <property type="project" value="InterPro"/>
</dbReference>
<dbReference type="InterPro" id="IPR009010">
    <property type="entry name" value="Asp_de-COase-like_dom_sf"/>
</dbReference>
<keyword evidence="6" id="KW-0001">2Fe-2S</keyword>
<feature type="domain" description="2Fe-2S ferredoxin-type" evidence="13">
    <location>
        <begin position="1"/>
        <end position="79"/>
    </location>
</feature>
<evidence type="ECO:0000256" key="6">
    <source>
        <dbReference type="ARBA" id="ARBA00022714"/>
    </source>
</evidence>
<dbReference type="SUPFAM" id="SSF54862">
    <property type="entry name" value="4Fe-4S ferredoxins"/>
    <property type="match status" value="1"/>
</dbReference>
<comment type="cofactor">
    <cofactor evidence="2">
        <name>[4Fe-4S] cluster</name>
        <dbReference type="ChEBI" id="CHEBI:49883"/>
    </cofactor>
</comment>
<evidence type="ECO:0000256" key="7">
    <source>
        <dbReference type="ARBA" id="ARBA00022723"/>
    </source>
</evidence>
<comment type="cofactor">
    <cofactor evidence="1">
        <name>Mo-bis(molybdopterin guanine dinucleotide)</name>
        <dbReference type="ChEBI" id="CHEBI:60539"/>
    </cofactor>
</comment>
<dbReference type="InterPro" id="IPR017896">
    <property type="entry name" value="4Fe4S_Fe-S-bd"/>
</dbReference>
<dbReference type="SUPFAM" id="SSF54292">
    <property type="entry name" value="2Fe-2S ferredoxin-like"/>
    <property type="match status" value="1"/>
</dbReference>
<dbReference type="Gene3D" id="3.10.20.740">
    <property type="match status" value="1"/>
</dbReference>
<dbReference type="PROSITE" id="PS00932">
    <property type="entry name" value="MOLYBDOPTERIN_PROK_3"/>
    <property type="match status" value="1"/>
</dbReference>
<evidence type="ECO:0000259" key="16">
    <source>
        <dbReference type="PROSITE" id="PS51839"/>
    </source>
</evidence>
<dbReference type="CDD" id="cd02753">
    <property type="entry name" value="MopB_Formate-Dh-H"/>
    <property type="match status" value="1"/>
</dbReference>
<evidence type="ECO:0000256" key="10">
    <source>
        <dbReference type="ARBA" id="ARBA00023004"/>
    </source>
</evidence>
<gene>
    <name evidence="17" type="ORF">U14_01340</name>
</gene>
<dbReference type="GO" id="GO:0042773">
    <property type="term" value="P:ATP synthesis coupled electron transport"/>
    <property type="evidence" value="ECO:0007669"/>
    <property type="project" value="InterPro"/>
</dbReference>
<dbReference type="PROSITE" id="PS00198">
    <property type="entry name" value="4FE4S_FER_1"/>
    <property type="match status" value="1"/>
</dbReference>
<dbReference type="FunFam" id="3.40.228.10:FF:000002">
    <property type="entry name" value="Formate dehydrogenase subunit alpha"/>
    <property type="match status" value="1"/>
</dbReference>
<dbReference type="Gene3D" id="2.40.40.20">
    <property type="match status" value="1"/>
</dbReference>
<comment type="similarity">
    <text evidence="3">In the C-terminal section; belongs to the prokaryotic molybdopterin-containing oxidoreductase family.</text>
</comment>
<dbReference type="GO" id="GO:0008137">
    <property type="term" value="F:NADH dehydrogenase (ubiquinone) activity"/>
    <property type="evidence" value="ECO:0007669"/>
    <property type="project" value="InterPro"/>
</dbReference>
<dbReference type="PROSITE" id="PS51085">
    <property type="entry name" value="2FE2S_FER_2"/>
    <property type="match status" value="1"/>
</dbReference>
<dbReference type="PROSITE" id="PS00490">
    <property type="entry name" value="MOLYBDOPTERIN_PROK_2"/>
    <property type="match status" value="1"/>
</dbReference>
<keyword evidence="9" id="KW-0560">Oxidoreductase</keyword>
<name>A0A0S6VS49_9BACT</name>
<dbReference type="GO" id="GO:0015942">
    <property type="term" value="P:formate metabolic process"/>
    <property type="evidence" value="ECO:0007669"/>
    <property type="project" value="InterPro"/>
</dbReference>
<dbReference type="Gene3D" id="3.40.228.10">
    <property type="entry name" value="Dimethylsulfoxide Reductase, domain 2"/>
    <property type="match status" value="1"/>
</dbReference>
<dbReference type="SMART" id="SM00926">
    <property type="entry name" value="Molybdop_Fe4S4"/>
    <property type="match status" value="1"/>
</dbReference>
<dbReference type="GO" id="GO:0051539">
    <property type="term" value="F:4 iron, 4 sulfur cluster binding"/>
    <property type="evidence" value="ECO:0007669"/>
    <property type="project" value="UniProtKB-KW"/>
</dbReference>
<dbReference type="GO" id="GO:0051537">
    <property type="term" value="F:2 iron, 2 sulfur cluster binding"/>
    <property type="evidence" value="ECO:0007669"/>
    <property type="project" value="UniProtKB-KW"/>
</dbReference>
<dbReference type="AlphaFoldDB" id="A0A0S6VS49"/>
<dbReference type="STRING" id="1499966.U14_01340"/>
<evidence type="ECO:0000256" key="8">
    <source>
        <dbReference type="ARBA" id="ARBA00022737"/>
    </source>
</evidence>
<evidence type="ECO:0000259" key="13">
    <source>
        <dbReference type="PROSITE" id="PS51085"/>
    </source>
</evidence>
<dbReference type="InterPro" id="IPR006655">
    <property type="entry name" value="Mopterin_OxRdtase_prok_CS"/>
</dbReference>
<evidence type="ECO:0000256" key="9">
    <source>
        <dbReference type="ARBA" id="ARBA00023002"/>
    </source>
</evidence>
<evidence type="ECO:0000256" key="3">
    <source>
        <dbReference type="ARBA" id="ARBA00007023"/>
    </source>
</evidence>
<dbReference type="Pfam" id="PF04879">
    <property type="entry name" value="Molybdop_Fe4S4"/>
    <property type="match status" value="1"/>
</dbReference>
<dbReference type="InterPro" id="IPR006478">
    <property type="entry name" value="Formate_DH_asu"/>
</dbReference>
<dbReference type="Pfam" id="PF00037">
    <property type="entry name" value="Fer4"/>
    <property type="match status" value="1"/>
</dbReference>
<dbReference type="Gene3D" id="3.30.70.20">
    <property type="match status" value="1"/>
</dbReference>
<dbReference type="Pfam" id="PF01568">
    <property type="entry name" value="Molydop_binding"/>
    <property type="match status" value="1"/>
</dbReference>
<dbReference type="InterPro" id="IPR006657">
    <property type="entry name" value="MoPterin_dinucl-bd_dom"/>
</dbReference>
<dbReference type="SUPFAM" id="SSF50692">
    <property type="entry name" value="ADC-like"/>
    <property type="match status" value="1"/>
</dbReference>
<feature type="domain" description="4Fe-4S ferredoxin-type" evidence="14">
    <location>
        <begin position="181"/>
        <end position="209"/>
    </location>
</feature>
<protein>
    <submittedName>
        <fullName evidence="17">Formate dehydrogenase, alpha subunit</fullName>
    </submittedName>
</protein>
<keyword evidence="4" id="KW-0004">4Fe-4S</keyword>
<dbReference type="InterPro" id="IPR027467">
    <property type="entry name" value="MopterinOxRdtase_cofactor_BS"/>
</dbReference>
<evidence type="ECO:0000313" key="18">
    <source>
        <dbReference type="Proteomes" id="UP000030700"/>
    </source>
</evidence>
<evidence type="ECO:0000256" key="4">
    <source>
        <dbReference type="ARBA" id="ARBA00022485"/>
    </source>
</evidence>
<dbReference type="InterPro" id="IPR041925">
    <property type="entry name" value="CT_Formate-Dh_H"/>
</dbReference>
<dbReference type="FunFam" id="3.30.70.20:FF:000035">
    <property type="entry name" value="Iron hydrogenase 1"/>
    <property type="match status" value="1"/>
</dbReference>
<evidence type="ECO:0000259" key="14">
    <source>
        <dbReference type="PROSITE" id="PS51379"/>
    </source>
</evidence>
<keyword evidence="18" id="KW-1185">Reference proteome</keyword>
<dbReference type="FunFam" id="2.40.40.20:FF:000005">
    <property type="entry name" value="Periplasmic nitrate reductase"/>
    <property type="match status" value="1"/>
</dbReference>
<dbReference type="NCBIfam" id="TIGR01591">
    <property type="entry name" value="Fdh-alpha"/>
    <property type="match status" value="1"/>
</dbReference>
<dbReference type="PROSITE" id="PS00551">
    <property type="entry name" value="MOLYBDOPTERIN_PROK_1"/>
    <property type="match status" value="1"/>
</dbReference>
<comment type="cofactor">
    <cofactor evidence="12">
        <name>[2Fe-2S] cluster</name>
        <dbReference type="ChEBI" id="CHEBI:190135"/>
    </cofactor>
</comment>
<keyword evidence="5" id="KW-0500">Molybdenum</keyword>
<dbReference type="PROSITE" id="PS51839">
    <property type="entry name" value="4FE4S_HC3"/>
    <property type="match status" value="1"/>
</dbReference>
<sequence length="896" mass="97516">MSVKMIINDQEVLFEPGKTIIEVARENKIYIPSLCYHPKTGALGKCRVCAVEVQGKSGLQMACTTLAAENMVVNTDSGEIRATRKMVVNLLLANGQHNCLSCEANGECELQDAAYYLGIEIPEYAIDAPVSDMDASSEMIVLDLRKCIQCGRCIQADNCIVVQDVLGFAYRSLATKVICDHNIPMGESSCVQCGECSQICPVGAILDKKSLGKGRRYELKQVDTICPYCGVGCQITVHINERTNDIVKITGVEGSPVNDGMLCVKGRYGYEFVNSPERLTAPLIRDTDGVLREATWDDALKLIAETFTRIKQEHGPDALAGLCSAKVTNEENFAFQKFMRREIGTNNIDHCARLCHSSTVTGLAASFGSGAMTNDIAGIKHADVILIIGSDTTAAHPVIANRIKQSIRFGKSKLIVIDPKEIEMAKFATIYARQRCGSDVAVLNGIMREIIVNNWHDHAYIAERCEGFEDLKKAVEEFTPEKVEQLSGIPAAQLREIAAMFGKADTAAVFYAMGLTQHTTGVDNVRSIANLQMLCGNIGKDGGGVNPLRGQSNVQGACDMGGLPNVFSGYQPVADEKANAKFSAAWQRELPKQPGLTLIEMLNAAAQGTLKALYIMGENPMISDPDLNHLEHALETLDFLVVQDIFLTETALLADVVLPAASYAEKDGTITNTERRVQRMRKAVKSPGQAKEDWVIIQEIANAMGADWKYQSAHDIAEEVRQLTPSYGGISWERLGANGLQWPCPTFEHPGTPYLHKGTFARGKGVMVGIAFKEPAELPDAEYPLVLTTGRVLQHFHTGTMTRKTAGLNNLAGPMVMISVEDAEALGINNSELIQVSSRRGTIKAPAFVTRQIGKGTVYIPFHYHEAAANILTNAALDPIAKIPEFKACAVRVSKM</sequence>
<organism evidence="17">
    <name type="scientific">Candidatus Moduliflexus flocculans</name>
    <dbReference type="NCBI Taxonomy" id="1499966"/>
    <lineage>
        <taxon>Bacteria</taxon>
        <taxon>Candidatus Moduliflexota</taxon>
        <taxon>Candidatus Moduliflexia</taxon>
        <taxon>Candidatus Moduliflexales</taxon>
        <taxon>Candidatus Moduliflexaceae</taxon>
    </lineage>
</organism>
<evidence type="ECO:0000256" key="2">
    <source>
        <dbReference type="ARBA" id="ARBA00001966"/>
    </source>
</evidence>
<dbReference type="PROSITE" id="PS51669">
    <property type="entry name" value="4FE4S_MOW_BIS_MGD"/>
    <property type="match status" value="1"/>
</dbReference>
<dbReference type="SUPFAM" id="SSF53706">
    <property type="entry name" value="Formate dehydrogenase/DMSO reductase, domains 1-3"/>
    <property type="match status" value="1"/>
</dbReference>
<dbReference type="PIRSF" id="PIRSF036643">
    <property type="entry name" value="FDH_alpha"/>
    <property type="match status" value="1"/>
</dbReference>
<keyword evidence="10" id="KW-0408">Iron</keyword>
<dbReference type="CDD" id="cd02790">
    <property type="entry name" value="MopB_CT_Formate-Dh_H"/>
    <property type="match status" value="1"/>
</dbReference>
<dbReference type="Gene3D" id="3.40.50.740">
    <property type="match status" value="1"/>
</dbReference>
<reference evidence="17" key="1">
    <citation type="journal article" date="2015" name="PeerJ">
        <title>First genomic representation of candidate bacterial phylum KSB3 points to enhanced environmental sensing as a trigger of wastewater bulking.</title>
        <authorList>
            <person name="Sekiguchi Y."/>
            <person name="Ohashi A."/>
            <person name="Parks D.H."/>
            <person name="Yamauchi T."/>
            <person name="Tyson G.W."/>
            <person name="Hugenholtz P."/>
        </authorList>
    </citation>
    <scope>NUCLEOTIDE SEQUENCE [LARGE SCALE GENOMIC DNA]</scope>
</reference>
<evidence type="ECO:0000259" key="15">
    <source>
        <dbReference type="PROSITE" id="PS51669"/>
    </source>
</evidence>
<dbReference type="InterPro" id="IPR036010">
    <property type="entry name" value="2Fe-2S_ferredoxin-like_sf"/>
</dbReference>
<dbReference type="InterPro" id="IPR019574">
    <property type="entry name" value="NADH_UbQ_OxRdtase_Gsu_4Fe4S-bd"/>
</dbReference>
<dbReference type="Pfam" id="PF13510">
    <property type="entry name" value="Fer2_4"/>
    <property type="match status" value="1"/>
</dbReference>
<dbReference type="InterPro" id="IPR001041">
    <property type="entry name" value="2Fe-2S_ferredoxin-type"/>
</dbReference>
<dbReference type="InterPro" id="IPR000283">
    <property type="entry name" value="NADH_UbQ_OxRdtase_75kDa_su_CS"/>
</dbReference>
<dbReference type="InterPro" id="IPR041924">
    <property type="entry name" value="Formate_Dh-H_N"/>
</dbReference>
<keyword evidence="11" id="KW-0411">Iron-sulfur</keyword>
<keyword evidence="7" id="KW-0479">Metal-binding</keyword>
<evidence type="ECO:0000256" key="12">
    <source>
        <dbReference type="ARBA" id="ARBA00034078"/>
    </source>
</evidence>
<dbReference type="EMBL" id="DF820455">
    <property type="protein sequence ID" value="GAK50114.1"/>
    <property type="molecule type" value="Genomic_DNA"/>
</dbReference>
<feature type="domain" description="4Fe-4S Mo/W bis-MGD-type" evidence="15">
    <location>
        <begin position="219"/>
        <end position="277"/>
    </location>
</feature>
<evidence type="ECO:0000256" key="1">
    <source>
        <dbReference type="ARBA" id="ARBA00001942"/>
    </source>
</evidence>
<dbReference type="GO" id="GO:0046872">
    <property type="term" value="F:metal ion binding"/>
    <property type="evidence" value="ECO:0007669"/>
    <property type="project" value="UniProtKB-KW"/>
</dbReference>
<accession>A0A0S6VS49</accession>
<dbReference type="GO" id="GO:0016020">
    <property type="term" value="C:membrane"/>
    <property type="evidence" value="ECO:0007669"/>
    <property type="project" value="InterPro"/>
</dbReference>
<dbReference type="InterPro" id="IPR006656">
    <property type="entry name" value="Mopterin_OxRdtase"/>
</dbReference>
<dbReference type="PANTHER" id="PTHR43105">
    <property type="entry name" value="RESPIRATORY NITRATE REDUCTASE"/>
    <property type="match status" value="1"/>
</dbReference>
<dbReference type="GO" id="GO:0043546">
    <property type="term" value="F:molybdopterin cofactor binding"/>
    <property type="evidence" value="ECO:0007669"/>
    <property type="project" value="InterPro"/>
</dbReference>
<dbReference type="InterPro" id="IPR006963">
    <property type="entry name" value="Mopterin_OxRdtase_4Fe-4S_dom"/>
</dbReference>
<dbReference type="GO" id="GO:0003954">
    <property type="term" value="F:NADH dehydrogenase activity"/>
    <property type="evidence" value="ECO:0007669"/>
    <property type="project" value="TreeGrafter"/>
</dbReference>
<dbReference type="Proteomes" id="UP000030700">
    <property type="component" value="Unassembled WGS sequence"/>
</dbReference>
<dbReference type="Pfam" id="PF00384">
    <property type="entry name" value="Molybdopterin"/>
    <property type="match status" value="1"/>
</dbReference>
<dbReference type="SMART" id="SM00929">
    <property type="entry name" value="NADH-G_4Fe-4S_3"/>
    <property type="match status" value="1"/>
</dbReference>
<dbReference type="CDD" id="cd00207">
    <property type="entry name" value="fer2"/>
    <property type="match status" value="1"/>
</dbReference>
<dbReference type="Pfam" id="PF10588">
    <property type="entry name" value="NADH-G_4Fe-4S_3"/>
    <property type="match status" value="1"/>
</dbReference>
<feature type="domain" description="4Fe-4S His(Cys)3-ligated-type" evidence="16">
    <location>
        <begin position="79"/>
        <end position="118"/>
    </location>
</feature>
<evidence type="ECO:0000256" key="11">
    <source>
        <dbReference type="ARBA" id="ARBA00023014"/>
    </source>
</evidence>
<dbReference type="PROSITE" id="PS00641">
    <property type="entry name" value="COMPLEX1_75K_1"/>
    <property type="match status" value="1"/>
</dbReference>
<evidence type="ECO:0000256" key="5">
    <source>
        <dbReference type="ARBA" id="ARBA00022505"/>
    </source>
</evidence>
<dbReference type="HOGENOM" id="CLU_000422_4_0_0"/>
<keyword evidence="8" id="KW-0677">Repeat</keyword>